<dbReference type="Proteomes" id="UP000515489">
    <property type="component" value="Chromosome"/>
</dbReference>
<keyword evidence="2" id="KW-1185">Reference proteome</keyword>
<dbReference type="AlphaFoldDB" id="A0A7G7W8D8"/>
<sequence length="378" mass="42331">MVDTRPNNWPGVAGWLLLLLVVLAAVPAGPLKPLVLQVLPLDIRPTTFTIAEVRDERPDRTAVAWLLPVPAKSGAMPGAPVAVDLQGGGTEALQHFFRKSLPHNAALRPIIIRIKECRVTETATPGGQIEGRIALQLAFEWQRPEGPPLLLTEYRGGARYGRLPSDHSLVEPTLRRSLTDALRYLNGWMNAATAHDVRLAASVHPTFHNDLRRTEPDTLFYDPARPLRWSDFTGRPRPGNYAATVFPGFAYRGQPRVQNGVVELDLTLQVFVVRSSSWVGPGQQTASHLNHEQRHFDLVKLVAERFRRKATADSLTVEDYNSILQLQYLKSFTEMNRLQDQYDSETHHGTDAAGQQRWNQHIDAELRRYGVTGAHHAE</sequence>
<dbReference type="EMBL" id="CP060202">
    <property type="protein sequence ID" value="QNH62631.1"/>
    <property type="molecule type" value="Genomic_DNA"/>
</dbReference>
<dbReference type="KEGG" id="hsk:H4317_02050"/>
<protein>
    <recommendedName>
        <fullName evidence="3">DUF922 domain-containing protein</fullName>
    </recommendedName>
</protein>
<name>A0A7G7W8D8_9BACT</name>
<gene>
    <name evidence="1" type="ORF">H4317_02050</name>
</gene>
<accession>A0A7G7W8D8</accession>
<proteinExistence type="predicted"/>
<evidence type="ECO:0000313" key="2">
    <source>
        <dbReference type="Proteomes" id="UP000515489"/>
    </source>
</evidence>
<evidence type="ECO:0000313" key="1">
    <source>
        <dbReference type="EMBL" id="QNH62631.1"/>
    </source>
</evidence>
<evidence type="ECO:0008006" key="3">
    <source>
        <dbReference type="Google" id="ProtNLM"/>
    </source>
</evidence>
<dbReference type="RefSeq" id="WP_185888537.1">
    <property type="nucleotide sequence ID" value="NZ_CP060202.1"/>
</dbReference>
<organism evidence="1 2">
    <name type="scientific">Hymenobacter sediminicola</name>
    <dbReference type="NCBI Taxonomy" id="2761579"/>
    <lineage>
        <taxon>Bacteria</taxon>
        <taxon>Pseudomonadati</taxon>
        <taxon>Bacteroidota</taxon>
        <taxon>Cytophagia</taxon>
        <taxon>Cytophagales</taxon>
        <taxon>Hymenobacteraceae</taxon>
        <taxon>Hymenobacter</taxon>
    </lineage>
</organism>
<reference evidence="1 2" key="1">
    <citation type="submission" date="2020-08" db="EMBL/GenBank/DDBJ databases">
        <title>Hymenobacter sp. S2-20-2 genome sequencing.</title>
        <authorList>
            <person name="Jin L."/>
        </authorList>
    </citation>
    <scope>NUCLEOTIDE SEQUENCE [LARGE SCALE GENOMIC DNA]</scope>
    <source>
        <strain evidence="1 2">S2-20-2</strain>
    </source>
</reference>